<organism evidence="2 3">
    <name type="scientific">Letharia columbiana</name>
    <dbReference type="NCBI Taxonomy" id="112416"/>
    <lineage>
        <taxon>Eukaryota</taxon>
        <taxon>Fungi</taxon>
        <taxon>Dikarya</taxon>
        <taxon>Ascomycota</taxon>
        <taxon>Pezizomycotina</taxon>
        <taxon>Lecanoromycetes</taxon>
        <taxon>OSLEUM clade</taxon>
        <taxon>Lecanoromycetidae</taxon>
        <taxon>Lecanorales</taxon>
        <taxon>Lecanorineae</taxon>
        <taxon>Parmeliaceae</taxon>
        <taxon>Letharia</taxon>
    </lineage>
</organism>
<accession>A0A8H6G3U4</accession>
<name>A0A8H6G3U4_9LECA</name>
<dbReference type="OrthoDB" id="5391053at2759"/>
<dbReference type="EMBL" id="JACCJC010000004">
    <property type="protein sequence ID" value="KAF6240002.1"/>
    <property type="molecule type" value="Genomic_DNA"/>
</dbReference>
<dbReference type="GeneID" id="59283284"/>
<comment type="caution">
    <text evidence="2">The sequence shown here is derived from an EMBL/GenBank/DDBJ whole genome shotgun (WGS) entry which is preliminary data.</text>
</comment>
<reference evidence="2 3" key="1">
    <citation type="journal article" date="2020" name="Genomics">
        <title>Complete, high-quality genomes from long-read metagenomic sequencing of two wolf lichen thalli reveals enigmatic genome architecture.</title>
        <authorList>
            <person name="McKenzie S.K."/>
            <person name="Walston R.F."/>
            <person name="Allen J.L."/>
        </authorList>
    </citation>
    <scope>NUCLEOTIDE SEQUENCE [LARGE SCALE GENOMIC DNA]</scope>
    <source>
        <strain evidence="2">WasteWater2</strain>
    </source>
</reference>
<dbReference type="Proteomes" id="UP000578531">
    <property type="component" value="Unassembled WGS sequence"/>
</dbReference>
<feature type="region of interest" description="Disordered" evidence="1">
    <location>
        <begin position="1"/>
        <end position="35"/>
    </location>
</feature>
<evidence type="ECO:0000256" key="1">
    <source>
        <dbReference type="SAM" id="MobiDB-lite"/>
    </source>
</evidence>
<protein>
    <submittedName>
        <fullName evidence="2">Uncharacterized protein</fullName>
    </submittedName>
</protein>
<evidence type="ECO:0000313" key="2">
    <source>
        <dbReference type="EMBL" id="KAF6240002.1"/>
    </source>
</evidence>
<dbReference type="AlphaFoldDB" id="A0A8H6G3U4"/>
<keyword evidence="3" id="KW-1185">Reference proteome</keyword>
<evidence type="ECO:0000313" key="3">
    <source>
        <dbReference type="Proteomes" id="UP000578531"/>
    </source>
</evidence>
<feature type="compositionally biased region" description="Basic and acidic residues" evidence="1">
    <location>
        <begin position="15"/>
        <end position="24"/>
    </location>
</feature>
<dbReference type="RefSeq" id="XP_037169271.1">
    <property type="nucleotide sequence ID" value="XM_037303549.1"/>
</dbReference>
<sequence length="85" mass="9959">MKGKRPILPDVNPQQRRERNKARATEVSQEASEMLGSNKAVSFDERYAKTILPMDSVSVVDFNDYFDDLQKWKEYRRVLYSGRTT</sequence>
<gene>
    <name evidence="2" type="ORF">HO173_001610</name>
</gene>
<proteinExistence type="predicted"/>